<organism evidence="1 2">
    <name type="scientific">Oryza sativa subsp. japonica</name>
    <name type="common">Rice</name>
    <dbReference type="NCBI Taxonomy" id="39947"/>
    <lineage>
        <taxon>Eukaryota</taxon>
        <taxon>Viridiplantae</taxon>
        <taxon>Streptophyta</taxon>
        <taxon>Embryophyta</taxon>
        <taxon>Tracheophyta</taxon>
        <taxon>Spermatophyta</taxon>
        <taxon>Magnoliopsida</taxon>
        <taxon>Liliopsida</taxon>
        <taxon>Poales</taxon>
        <taxon>Poaceae</taxon>
        <taxon>BOP clade</taxon>
        <taxon>Oryzoideae</taxon>
        <taxon>Oryzeae</taxon>
        <taxon>Oryzinae</taxon>
        <taxon>Oryza</taxon>
        <taxon>Oryza sativa</taxon>
    </lineage>
</organism>
<reference evidence="2" key="2">
    <citation type="journal article" date="2008" name="Nucleic Acids Res.">
        <title>The rice annotation project database (RAP-DB): 2008 update.</title>
        <authorList>
            <consortium name="The rice annotation project (RAP)"/>
        </authorList>
    </citation>
    <scope>GENOME REANNOTATION</scope>
    <source>
        <strain evidence="2">cv. Nipponbare</strain>
    </source>
</reference>
<dbReference type="AlphaFoldDB" id="Q69XT2"/>
<protein>
    <submittedName>
        <fullName evidence="1">Uncharacterized protein</fullName>
    </submittedName>
</protein>
<accession>Q69XT2</accession>
<evidence type="ECO:0000313" key="1">
    <source>
        <dbReference type="EMBL" id="BAD35395.1"/>
    </source>
</evidence>
<dbReference type="EMBL" id="AP003545">
    <property type="protein sequence ID" value="BAD35395.1"/>
    <property type="molecule type" value="Genomic_DNA"/>
</dbReference>
<dbReference type="Proteomes" id="UP000000763">
    <property type="component" value="Chromosome 6"/>
</dbReference>
<name>Q69XT2_ORYSJ</name>
<gene>
    <name evidence="1" type="primary">P0613F06.35</name>
</gene>
<proteinExistence type="predicted"/>
<sequence length="170" mass="19304">MASYGVTFANLTAFPTATLFSFSAFDFIADDSGQLQQFSPSIVGFVQAISFASGTEFRFGDLDFTANKVDILRPRLIVLHHWPRLLRCLSALLTSPSLLASECSTMYCITHQEHERSSPDLYMIVAVNNRILHQIWRRSKRIWCGIELISKSDYTSAEYRIGCKPDRRLT</sequence>
<evidence type="ECO:0000313" key="2">
    <source>
        <dbReference type="Proteomes" id="UP000000763"/>
    </source>
</evidence>
<reference evidence="2" key="1">
    <citation type="journal article" date="2005" name="Nature">
        <title>The map-based sequence of the rice genome.</title>
        <authorList>
            <consortium name="International rice genome sequencing project (IRGSP)"/>
            <person name="Matsumoto T."/>
            <person name="Wu J."/>
            <person name="Kanamori H."/>
            <person name="Katayose Y."/>
            <person name="Fujisawa M."/>
            <person name="Namiki N."/>
            <person name="Mizuno H."/>
            <person name="Yamamoto K."/>
            <person name="Antonio B.A."/>
            <person name="Baba T."/>
            <person name="Sakata K."/>
            <person name="Nagamura Y."/>
            <person name="Aoki H."/>
            <person name="Arikawa K."/>
            <person name="Arita K."/>
            <person name="Bito T."/>
            <person name="Chiden Y."/>
            <person name="Fujitsuka N."/>
            <person name="Fukunaka R."/>
            <person name="Hamada M."/>
            <person name="Harada C."/>
            <person name="Hayashi A."/>
            <person name="Hijishita S."/>
            <person name="Honda M."/>
            <person name="Hosokawa S."/>
            <person name="Ichikawa Y."/>
            <person name="Idonuma A."/>
            <person name="Iijima M."/>
            <person name="Ikeda M."/>
            <person name="Ikeno M."/>
            <person name="Ito K."/>
            <person name="Ito S."/>
            <person name="Ito T."/>
            <person name="Ito Y."/>
            <person name="Ito Y."/>
            <person name="Iwabuchi A."/>
            <person name="Kamiya K."/>
            <person name="Karasawa W."/>
            <person name="Kurita K."/>
            <person name="Katagiri S."/>
            <person name="Kikuta A."/>
            <person name="Kobayashi H."/>
            <person name="Kobayashi N."/>
            <person name="Machita K."/>
            <person name="Maehara T."/>
            <person name="Masukawa M."/>
            <person name="Mizubayashi T."/>
            <person name="Mukai Y."/>
            <person name="Nagasaki H."/>
            <person name="Nagata Y."/>
            <person name="Naito S."/>
            <person name="Nakashima M."/>
            <person name="Nakama Y."/>
            <person name="Nakamichi Y."/>
            <person name="Nakamura M."/>
            <person name="Meguro A."/>
            <person name="Negishi M."/>
            <person name="Ohta I."/>
            <person name="Ohta T."/>
            <person name="Okamoto M."/>
            <person name="Ono N."/>
            <person name="Saji S."/>
            <person name="Sakaguchi M."/>
            <person name="Sakai K."/>
            <person name="Shibata M."/>
            <person name="Shimokawa T."/>
            <person name="Song J."/>
            <person name="Takazaki Y."/>
            <person name="Terasawa K."/>
            <person name="Tsugane M."/>
            <person name="Tsuji K."/>
            <person name="Ueda S."/>
            <person name="Waki K."/>
            <person name="Yamagata H."/>
            <person name="Yamamoto M."/>
            <person name="Yamamoto S."/>
            <person name="Yamane H."/>
            <person name="Yoshiki S."/>
            <person name="Yoshihara R."/>
            <person name="Yukawa K."/>
            <person name="Zhong H."/>
            <person name="Yano M."/>
            <person name="Yuan Q."/>
            <person name="Ouyang S."/>
            <person name="Liu J."/>
            <person name="Jones K.M."/>
            <person name="Gansberger K."/>
            <person name="Moffat K."/>
            <person name="Hill J."/>
            <person name="Bera J."/>
            <person name="Fadrosh D."/>
            <person name="Jin S."/>
            <person name="Johri S."/>
            <person name="Kim M."/>
            <person name="Overton L."/>
            <person name="Reardon M."/>
            <person name="Tsitrin T."/>
            <person name="Vuong H."/>
            <person name="Weaver B."/>
            <person name="Ciecko A."/>
            <person name="Tallon L."/>
            <person name="Jackson J."/>
            <person name="Pai G."/>
            <person name="Aken S.V."/>
            <person name="Utterback T."/>
            <person name="Reidmuller S."/>
            <person name="Feldblyum T."/>
            <person name="Hsiao J."/>
            <person name="Zismann V."/>
            <person name="Iobst S."/>
            <person name="de Vazeille A.R."/>
            <person name="Buell C.R."/>
            <person name="Ying K."/>
            <person name="Li Y."/>
            <person name="Lu T."/>
            <person name="Huang Y."/>
            <person name="Zhao Q."/>
            <person name="Feng Q."/>
            <person name="Zhang L."/>
            <person name="Zhu J."/>
            <person name="Weng Q."/>
            <person name="Mu J."/>
            <person name="Lu Y."/>
            <person name="Fan D."/>
            <person name="Liu Y."/>
            <person name="Guan J."/>
            <person name="Zhang Y."/>
            <person name="Yu S."/>
            <person name="Liu X."/>
            <person name="Zhang Y."/>
            <person name="Hong G."/>
            <person name="Han B."/>
            <person name="Choisne N."/>
            <person name="Demange N."/>
            <person name="Orjeda G."/>
            <person name="Samain S."/>
            <person name="Cattolico L."/>
            <person name="Pelletier E."/>
            <person name="Couloux A."/>
            <person name="Segurens B."/>
            <person name="Wincker P."/>
            <person name="D'Hont A."/>
            <person name="Scarpelli C."/>
            <person name="Weissenbach J."/>
            <person name="Salanoubat M."/>
            <person name="Quetier F."/>
            <person name="Yu Y."/>
            <person name="Kim H.R."/>
            <person name="Rambo T."/>
            <person name="Currie J."/>
            <person name="Collura K."/>
            <person name="Luo M."/>
            <person name="Yang T."/>
            <person name="Ammiraju J.S.S."/>
            <person name="Engler F."/>
            <person name="Soderlund C."/>
            <person name="Wing R.A."/>
            <person name="Palmer L.E."/>
            <person name="de la Bastide M."/>
            <person name="Spiegel L."/>
            <person name="Nascimento L."/>
            <person name="Zutavern T."/>
            <person name="O'Shaughnessy A."/>
            <person name="Dike S."/>
            <person name="Dedhia N."/>
            <person name="Preston R."/>
            <person name="Balija V."/>
            <person name="McCombie W.R."/>
            <person name="Chow T."/>
            <person name="Chen H."/>
            <person name="Chung M."/>
            <person name="Chen C."/>
            <person name="Shaw J."/>
            <person name="Wu H."/>
            <person name="Hsiao K."/>
            <person name="Chao Y."/>
            <person name="Chu M."/>
            <person name="Cheng C."/>
            <person name="Hour A."/>
            <person name="Lee P."/>
            <person name="Lin S."/>
            <person name="Lin Y."/>
            <person name="Liou J."/>
            <person name="Liu S."/>
            <person name="Hsing Y."/>
            <person name="Raghuvanshi S."/>
            <person name="Mohanty A."/>
            <person name="Bharti A.K."/>
            <person name="Gaur A."/>
            <person name="Gupta V."/>
            <person name="Kumar D."/>
            <person name="Ravi V."/>
            <person name="Vij S."/>
            <person name="Kapur A."/>
            <person name="Khurana P."/>
            <person name="Khurana P."/>
            <person name="Khurana J.P."/>
            <person name="Tyagi A.K."/>
            <person name="Gaikwad K."/>
            <person name="Singh A."/>
            <person name="Dalal V."/>
            <person name="Srivastava S."/>
            <person name="Dixit A."/>
            <person name="Pal A.K."/>
            <person name="Ghazi I.A."/>
            <person name="Yadav M."/>
            <person name="Pandit A."/>
            <person name="Bhargava A."/>
            <person name="Sureshbabu K."/>
            <person name="Batra K."/>
            <person name="Sharma T.R."/>
            <person name="Mohapatra T."/>
            <person name="Singh N.K."/>
            <person name="Messing J."/>
            <person name="Nelson A.B."/>
            <person name="Fuks G."/>
            <person name="Kavchok S."/>
            <person name="Keizer G."/>
            <person name="Linton E."/>
            <person name="Llaca V."/>
            <person name="Song R."/>
            <person name="Tanyolac B."/>
            <person name="Young S."/>
            <person name="Ho-Il K."/>
            <person name="Hahn J.H."/>
            <person name="Sangsakoo G."/>
            <person name="Vanavichit A."/>
            <person name="de Mattos Luiz.A.T."/>
            <person name="Zimmer P.D."/>
            <person name="Malone G."/>
            <person name="Dellagostin O."/>
            <person name="de Oliveira A.C."/>
            <person name="Bevan M."/>
            <person name="Bancroft I."/>
            <person name="Minx P."/>
            <person name="Cordum H."/>
            <person name="Wilson R."/>
            <person name="Cheng Z."/>
            <person name="Jin W."/>
            <person name="Jiang J."/>
            <person name="Leong S.A."/>
            <person name="Iwama H."/>
            <person name="Gojobori T."/>
            <person name="Itoh T."/>
            <person name="Niimura Y."/>
            <person name="Fujii Y."/>
            <person name="Habara T."/>
            <person name="Sakai H."/>
            <person name="Sato Y."/>
            <person name="Wilson G."/>
            <person name="Kumar K."/>
            <person name="McCouch S."/>
            <person name="Juretic N."/>
            <person name="Hoen D."/>
            <person name="Wright S."/>
            <person name="Bruskiewich R."/>
            <person name="Bureau T."/>
            <person name="Miyao A."/>
            <person name="Hirochika H."/>
            <person name="Nishikawa T."/>
            <person name="Kadowaki K."/>
            <person name="Sugiura M."/>
            <person name="Burr B."/>
            <person name="Sasaki T."/>
        </authorList>
    </citation>
    <scope>NUCLEOTIDE SEQUENCE [LARGE SCALE GENOMIC DNA]</scope>
    <source>
        <strain evidence="2">cv. Nipponbare</strain>
    </source>
</reference>